<protein>
    <submittedName>
        <fullName evidence="2">Uncharacterized protein</fullName>
    </submittedName>
</protein>
<evidence type="ECO:0000313" key="2">
    <source>
        <dbReference type="EMBL" id="RMC07262.1"/>
    </source>
</evidence>
<feature type="region of interest" description="Disordered" evidence="1">
    <location>
        <begin position="47"/>
        <end position="71"/>
    </location>
</feature>
<dbReference type="EMBL" id="QRBI01000120">
    <property type="protein sequence ID" value="RMC07262.1"/>
    <property type="molecule type" value="Genomic_DNA"/>
</dbReference>
<evidence type="ECO:0000256" key="1">
    <source>
        <dbReference type="SAM" id="MobiDB-lite"/>
    </source>
</evidence>
<dbReference type="OrthoDB" id="10063766at2759"/>
<keyword evidence="3" id="KW-1185">Reference proteome</keyword>
<gene>
    <name evidence="2" type="ORF">DUI87_16719</name>
</gene>
<accession>A0A3M0K1Z7</accession>
<dbReference type="STRING" id="333673.A0A3M0K1Z7"/>
<evidence type="ECO:0000313" key="3">
    <source>
        <dbReference type="Proteomes" id="UP000269221"/>
    </source>
</evidence>
<proteinExistence type="predicted"/>
<dbReference type="AlphaFoldDB" id="A0A3M0K1Z7"/>
<dbReference type="Proteomes" id="UP000269221">
    <property type="component" value="Unassembled WGS sequence"/>
</dbReference>
<organism evidence="2 3">
    <name type="scientific">Hirundo rustica rustica</name>
    <dbReference type="NCBI Taxonomy" id="333673"/>
    <lineage>
        <taxon>Eukaryota</taxon>
        <taxon>Metazoa</taxon>
        <taxon>Chordata</taxon>
        <taxon>Craniata</taxon>
        <taxon>Vertebrata</taxon>
        <taxon>Euteleostomi</taxon>
        <taxon>Archelosauria</taxon>
        <taxon>Archosauria</taxon>
        <taxon>Dinosauria</taxon>
        <taxon>Saurischia</taxon>
        <taxon>Theropoda</taxon>
        <taxon>Coelurosauria</taxon>
        <taxon>Aves</taxon>
        <taxon>Neognathae</taxon>
        <taxon>Neoaves</taxon>
        <taxon>Telluraves</taxon>
        <taxon>Australaves</taxon>
        <taxon>Passeriformes</taxon>
        <taxon>Sylvioidea</taxon>
        <taxon>Hirundinidae</taxon>
        <taxon>Hirundo</taxon>
    </lineage>
</organism>
<name>A0A3M0K1Z7_HIRRU</name>
<sequence>MGWILHMGQGNPGCSYSLENEKLESSAMEQDQGVLVDGKLNISQQCPGSQEGHRCPGVHQAQHGQPGKGGDCPDLGQPHLQCWGQFWVPQYKKDIKLLECVQRRATRMVKGAEVKPYEELLFSHWSVRPVGD</sequence>
<reference evidence="2 3" key="1">
    <citation type="submission" date="2018-07" db="EMBL/GenBank/DDBJ databases">
        <title>A high quality draft genome assembly of the barn swallow (H. rustica rustica).</title>
        <authorList>
            <person name="Formenti G."/>
            <person name="Chiara M."/>
            <person name="Poveda L."/>
            <person name="Francoijs K.-J."/>
            <person name="Bonisoli-Alquati A."/>
            <person name="Canova L."/>
            <person name="Gianfranceschi L."/>
            <person name="Horner D.S."/>
            <person name="Saino N."/>
        </authorList>
    </citation>
    <scope>NUCLEOTIDE SEQUENCE [LARGE SCALE GENOMIC DNA]</scope>
    <source>
        <strain evidence="2">Chelidonia</strain>
        <tissue evidence="2">Blood</tissue>
    </source>
</reference>
<comment type="caution">
    <text evidence="2">The sequence shown here is derived from an EMBL/GenBank/DDBJ whole genome shotgun (WGS) entry which is preliminary data.</text>
</comment>